<comment type="cofactor">
    <cofactor evidence="8">
        <name>Zn(2+)</name>
        <dbReference type="ChEBI" id="CHEBI:29105"/>
    </cofactor>
    <text evidence="8">Binds 1 zinc ion per subunit.</text>
</comment>
<evidence type="ECO:0000256" key="3">
    <source>
        <dbReference type="ARBA" id="ARBA00022723"/>
    </source>
</evidence>
<keyword evidence="8" id="KW-0547">Nucleotide-binding</keyword>
<evidence type="ECO:0000313" key="11">
    <source>
        <dbReference type="Proteomes" id="UP000774130"/>
    </source>
</evidence>
<dbReference type="HAMAP" id="MF_00184">
    <property type="entry name" value="Thr_tRNA_synth"/>
    <property type="match status" value="1"/>
</dbReference>
<organism evidence="10 11">
    <name type="scientific">Enterococcus alishanensis</name>
    <dbReference type="NCBI Taxonomy" id="1303817"/>
    <lineage>
        <taxon>Bacteria</taxon>
        <taxon>Bacillati</taxon>
        <taxon>Bacillota</taxon>
        <taxon>Bacilli</taxon>
        <taxon>Lactobacillales</taxon>
        <taxon>Enterococcaceae</taxon>
        <taxon>Enterococcus</taxon>
    </lineage>
</organism>
<dbReference type="Proteomes" id="UP000774130">
    <property type="component" value="Unassembled WGS sequence"/>
</dbReference>
<keyword evidence="6 8" id="KW-0648">Protein biosynthesis</keyword>
<dbReference type="PANTHER" id="PTHR11451:SF44">
    <property type="entry name" value="THREONINE--TRNA LIGASE, CHLOROPLASTIC_MITOCHONDRIAL 2"/>
    <property type="match status" value="1"/>
</dbReference>
<keyword evidence="11" id="KW-1185">Reference proteome</keyword>
<feature type="binding site" evidence="8">
    <location>
        <position position="507"/>
    </location>
    <ligand>
        <name>Zn(2+)</name>
        <dbReference type="ChEBI" id="CHEBI:29105"/>
        <note>catalytic</note>
    </ligand>
</feature>
<evidence type="ECO:0000256" key="1">
    <source>
        <dbReference type="ARBA" id="ARBA00008226"/>
    </source>
</evidence>
<dbReference type="Pfam" id="PF03129">
    <property type="entry name" value="HGTP_anticodon"/>
    <property type="match status" value="1"/>
</dbReference>
<keyword evidence="8 10" id="KW-0436">Ligase</keyword>
<comment type="caution">
    <text evidence="8">Lacks conserved residue(s) required for the propagation of feature annotation.</text>
</comment>
<comment type="subunit">
    <text evidence="8">Homodimer.</text>
</comment>
<dbReference type="PROSITE" id="PS50862">
    <property type="entry name" value="AA_TRNA_LIGASE_II"/>
    <property type="match status" value="1"/>
</dbReference>
<dbReference type="InterPro" id="IPR002314">
    <property type="entry name" value="aa-tRNA-synt_IIb"/>
</dbReference>
<dbReference type="NCBIfam" id="TIGR00418">
    <property type="entry name" value="thrS"/>
    <property type="match status" value="1"/>
</dbReference>
<dbReference type="CDD" id="cd00771">
    <property type="entry name" value="ThrRS_core"/>
    <property type="match status" value="1"/>
</dbReference>
<evidence type="ECO:0000256" key="2">
    <source>
        <dbReference type="ARBA" id="ARBA00022490"/>
    </source>
</evidence>
<keyword evidence="4 8" id="KW-0862">Zinc</keyword>
<evidence type="ECO:0000313" key="10">
    <source>
        <dbReference type="EMBL" id="MBV7389258.1"/>
    </source>
</evidence>
<dbReference type="PANTHER" id="PTHR11451">
    <property type="entry name" value="THREONINE-TRNA LIGASE"/>
    <property type="match status" value="1"/>
</dbReference>
<feature type="binding site" evidence="8">
    <location>
        <position position="382"/>
    </location>
    <ligand>
        <name>Zn(2+)</name>
        <dbReference type="ChEBI" id="CHEBI:29105"/>
        <note>catalytic</note>
    </ligand>
</feature>
<dbReference type="InterPro" id="IPR012947">
    <property type="entry name" value="tRNA_SAD"/>
</dbReference>
<evidence type="ECO:0000256" key="4">
    <source>
        <dbReference type="ARBA" id="ARBA00022833"/>
    </source>
</evidence>
<keyword evidence="8" id="KW-0030">Aminoacyl-tRNA synthetase</keyword>
<sequence length="637" mass="73286">MSNKEIEIVFQDGKKQMVVNDTTLMEINREQKAKAIVGSIDGELVDLAQPVVENSEVAFYQKNSPEGEAAIRRLSSLILARAVKNLYPEVQFASEELVENGFYLDMRLAQPLSVLALKDIEVEMKKIIKSDRKIESNQMSAAEAREVFKDNEFQLFYLAKFADDIPVFVYDLAGVVIFSLKPLALNLQAAKNFALVKVSGAYWQGNADNEMLQRISAAVYADAQPLEDYLVFLDESEKRSHQKLGKELELFMFSEEAPGMPFYLEKGQIIRNELERFLRELQAKYDYREVKTPLIMNQRLWEQSGHWDHYKDNMYFTKVDDQDYALKPMNCPGHCLIFKNSAKSYRDLPIRMSEFGQVHRHEFSGALNGLLRVRTFCQDDAHIFVRRDQIEQEIALALKIIDEVYKIFGFEYAVELSTRPDDFMGDIELWNEAEASLGKVLSDLDYKYTINEGDGAFYGPKIDIHIKDALNRSHQCATVQLDFQMPEKFDLNYVDENNEKARPVMIHRAVFGSLDRYLGILIEHFAGAFPVWLAPKQVELISVSEAHQEYVEKLYTEFKELGIRVDIDIRNEKLGKKIRDAEMKKIPYSLVIGDKEVSGDKFAVRRHGHANNDVEEMSKAEFIQLVQKQAAEKSGNY</sequence>
<comment type="subcellular location">
    <subcellularLocation>
        <location evidence="8">Cytoplasm</location>
    </subcellularLocation>
</comment>
<dbReference type="CDD" id="cd00860">
    <property type="entry name" value="ThrRS_anticodon"/>
    <property type="match status" value="1"/>
</dbReference>
<feature type="domain" description="Aminoacyl-transfer RNA synthetases class-II family profile" evidence="9">
    <location>
        <begin position="270"/>
        <end position="530"/>
    </location>
</feature>
<dbReference type="InterPro" id="IPR006195">
    <property type="entry name" value="aa-tRNA-synth_II"/>
</dbReference>
<dbReference type="RefSeq" id="WP_218324325.1">
    <property type="nucleotide sequence ID" value="NZ_JAHUZB010000001.1"/>
</dbReference>
<dbReference type="InterPro" id="IPR004154">
    <property type="entry name" value="Anticodon-bd"/>
</dbReference>
<dbReference type="EC" id="6.1.1.3" evidence="8"/>
<proteinExistence type="inferred from homology"/>
<keyword evidence="3 8" id="KW-0479">Metal-binding</keyword>
<dbReference type="GO" id="GO:0004829">
    <property type="term" value="F:threonine-tRNA ligase activity"/>
    <property type="evidence" value="ECO:0007669"/>
    <property type="project" value="UniProtKB-EC"/>
</dbReference>
<comment type="catalytic activity">
    <reaction evidence="7 8">
        <text>tRNA(Thr) + L-threonine + ATP = L-threonyl-tRNA(Thr) + AMP + diphosphate + H(+)</text>
        <dbReference type="Rhea" id="RHEA:24624"/>
        <dbReference type="Rhea" id="RHEA-COMP:9670"/>
        <dbReference type="Rhea" id="RHEA-COMP:9704"/>
        <dbReference type="ChEBI" id="CHEBI:15378"/>
        <dbReference type="ChEBI" id="CHEBI:30616"/>
        <dbReference type="ChEBI" id="CHEBI:33019"/>
        <dbReference type="ChEBI" id="CHEBI:57926"/>
        <dbReference type="ChEBI" id="CHEBI:78442"/>
        <dbReference type="ChEBI" id="CHEBI:78534"/>
        <dbReference type="ChEBI" id="CHEBI:456215"/>
        <dbReference type="EC" id="6.1.1.3"/>
    </reaction>
</comment>
<evidence type="ECO:0000256" key="5">
    <source>
        <dbReference type="ARBA" id="ARBA00022840"/>
    </source>
</evidence>
<reference evidence="10 11" key="1">
    <citation type="submission" date="2021-06" db="EMBL/GenBank/DDBJ databases">
        <title>Enterococcus alishanensis sp. nov., a novel lactic acid bacterium isolated from fresh coffee beans.</title>
        <authorList>
            <person name="Chen Y.-S."/>
        </authorList>
    </citation>
    <scope>NUCLEOTIDE SEQUENCE [LARGE SCALE GENOMIC DNA]</scope>
    <source>
        <strain evidence="10 11">ALS3</strain>
    </source>
</reference>
<evidence type="ECO:0000256" key="6">
    <source>
        <dbReference type="ARBA" id="ARBA00022917"/>
    </source>
</evidence>
<dbReference type="CDD" id="cd01667">
    <property type="entry name" value="TGS_ThrRS"/>
    <property type="match status" value="1"/>
</dbReference>
<dbReference type="Pfam" id="PF00587">
    <property type="entry name" value="tRNA-synt_2b"/>
    <property type="match status" value="1"/>
</dbReference>
<keyword evidence="8" id="KW-0820">tRNA-binding</keyword>
<keyword evidence="5 8" id="KW-0067">ATP-binding</keyword>
<name>A0ABS6T8N8_9ENTE</name>
<dbReference type="InterPro" id="IPR047246">
    <property type="entry name" value="ThrRS_anticodon"/>
</dbReference>
<dbReference type="SMART" id="SM00863">
    <property type="entry name" value="tRNA_SAD"/>
    <property type="match status" value="1"/>
</dbReference>
<gene>
    <name evidence="8 10" type="primary">thrS</name>
    <name evidence="10" type="ORF">KUA55_01085</name>
</gene>
<comment type="caution">
    <text evidence="10">The sequence shown here is derived from an EMBL/GenBank/DDBJ whole genome shotgun (WGS) entry which is preliminary data.</text>
</comment>
<dbReference type="InterPro" id="IPR002320">
    <property type="entry name" value="Thr-tRNA-ligase_IIa"/>
</dbReference>
<comment type="similarity">
    <text evidence="1 8">Belongs to the class-II aminoacyl-tRNA synthetase family.</text>
</comment>
<evidence type="ECO:0000256" key="7">
    <source>
        <dbReference type="ARBA" id="ARBA00049515"/>
    </source>
</evidence>
<dbReference type="InterPro" id="IPR033728">
    <property type="entry name" value="ThrRS_core"/>
</dbReference>
<accession>A0ABS6T8N8</accession>
<feature type="binding site" evidence="8">
    <location>
        <position position="331"/>
    </location>
    <ligand>
        <name>Zn(2+)</name>
        <dbReference type="ChEBI" id="CHEBI:29105"/>
        <note>catalytic</note>
    </ligand>
</feature>
<evidence type="ECO:0000259" key="9">
    <source>
        <dbReference type="PROSITE" id="PS50862"/>
    </source>
</evidence>
<protein>
    <recommendedName>
        <fullName evidence="8">Threonine--tRNA ligase</fullName>
        <ecNumber evidence="8">6.1.1.3</ecNumber>
    </recommendedName>
    <alternativeName>
        <fullName evidence="8">Threonyl-tRNA synthetase</fullName>
        <shortName evidence="8">ThrRS</shortName>
    </alternativeName>
</protein>
<evidence type="ECO:0000256" key="8">
    <source>
        <dbReference type="HAMAP-Rule" id="MF_00184"/>
    </source>
</evidence>
<dbReference type="EMBL" id="JAHUZB010000001">
    <property type="protein sequence ID" value="MBV7389258.1"/>
    <property type="molecule type" value="Genomic_DNA"/>
</dbReference>
<keyword evidence="8" id="KW-0694">RNA-binding</keyword>
<keyword evidence="2 8" id="KW-0963">Cytoplasm</keyword>